<dbReference type="PANTHER" id="PTHR43792">
    <property type="entry name" value="GNAT FAMILY, PUTATIVE (AFU_ORTHOLOGUE AFUA_3G00765)-RELATED-RELATED"/>
    <property type="match status" value="1"/>
</dbReference>
<feature type="domain" description="N-acetyltransferase" evidence="1">
    <location>
        <begin position="7"/>
        <end position="164"/>
    </location>
</feature>
<dbReference type="OrthoDB" id="6293260at2"/>
<dbReference type="AlphaFoldDB" id="A0A1H7ZDP6"/>
<dbReference type="GO" id="GO:0016747">
    <property type="term" value="F:acyltransferase activity, transferring groups other than amino-acyl groups"/>
    <property type="evidence" value="ECO:0007669"/>
    <property type="project" value="InterPro"/>
</dbReference>
<evidence type="ECO:0000259" key="1">
    <source>
        <dbReference type="PROSITE" id="PS51186"/>
    </source>
</evidence>
<dbReference type="SUPFAM" id="SSF55729">
    <property type="entry name" value="Acyl-CoA N-acyltransferases (Nat)"/>
    <property type="match status" value="1"/>
</dbReference>
<name>A0A1H7ZDP6_9SPHN</name>
<reference evidence="3" key="1">
    <citation type="submission" date="2016-10" db="EMBL/GenBank/DDBJ databases">
        <authorList>
            <person name="Varghese N."/>
            <person name="Submissions S."/>
        </authorList>
    </citation>
    <scope>NUCLEOTIDE SEQUENCE [LARGE SCALE GENOMIC DNA]</scope>
    <source>
        <strain evidence="3">S6-262</strain>
    </source>
</reference>
<dbReference type="InterPro" id="IPR000182">
    <property type="entry name" value="GNAT_dom"/>
</dbReference>
<dbReference type="InterPro" id="IPR016181">
    <property type="entry name" value="Acyl_CoA_acyltransferase"/>
</dbReference>
<dbReference type="Gene3D" id="3.40.630.30">
    <property type="match status" value="1"/>
</dbReference>
<dbReference type="STRING" id="1166340.SAMN05192583_0646"/>
<keyword evidence="2" id="KW-0808">Transferase</keyword>
<keyword evidence="3" id="KW-1185">Reference proteome</keyword>
<sequence length="175" mass="19955">MIDTPRLVLRPWQPDDLIPFHELGQDAEVMLHLGPAPSLEDCRGAMERMRVSQEQTGFCFWAVERRDTGRFIGFCGLKRGKPPIGEEIEIGWRLARDQWGQGLAREAAEASLGWGWAHLDVAEIVAITTVENVRSRRLMEGLGMVRRPDEDFDAAEFPAGHPLRRHVLYRTTRPQ</sequence>
<dbReference type="InterPro" id="IPR051531">
    <property type="entry name" value="N-acetyltransferase"/>
</dbReference>
<evidence type="ECO:0000313" key="2">
    <source>
        <dbReference type="EMBL" id="SEM56383.1"/>
    </source>
</evidence>
<dbReference type="Proteomes" id="UP000199206">
    <property type="component" value="Unassembled WGS sequence"/>
</dbReference>
<dbReference type="PROSITE" id="PS51186">
    <property type="entry name" value="GNAT"/>
    <property type="match status" value="1"/>
</dbReference>
<accession>A0A1H7ZDP6</accession>
<dbReference type="Pfam" id="PF13302">
    <property type="entry name" value="Acetyltransf_3"/>
    <property type="match status" value="1"/>
</dbReference>
<gene>
    <name evidence="2" type="ORF">SAMN05192583_0646</name>
</gene>
<dbReference type="EMBL" id="FOCF01000001">
    <property type="protein sequence ID" value="SEM56383.1"/>
    <property type="molecule type" value="Genomic_DNA"/>
</dbReference>
<proteinExistence type="predicted"/>
<evidence type="ECO:0000313" key="3">
    <source>
        <dbReference type="Proteomes" id="UP000199206"/>
    </source>
</evidence>
<dbReference type="RefSeq" id="WP_093663971.1">
    <property type="nucleotide sequence ID" value="NZ_FOCF01000001.1"/>
</dbReference>
<organism evidence="2 3">
    <name type="scientific">Sphingomonas gellani</name>
    <dbReference type="NCBI Taxonomy" id="1166340"/>
    <lineage>
        <taxon>Bacteria</taxon>
        <taxon>Pseudomonadati</taxon>
        <taxon>Pseudomonadota</taxon>
        <taxon>Alphaproteobacteria</taxon>
        <taxon>Sphingomonadales</taxon>
        <taxon>Sphingomonadaceae</taxon>
        <taxon>Sphingomonas</taxon>
    </lineage>
</organism>
<dbReference type="PANTHER" id="PTHR43792:SF1">
    <property type="entry name" value="N-ACETYLTRANSFERASE DOMAIN-CONTAINING PROTEIN"/>
    <property type="match status" value="1"/>
</dbReference>
<protein>
    <submittedName>
        <fullName evidence="2">Protein N-acetyltransferase, RimJ/RimL family</fullName>
    </submittedName>
</protein>